<proteinExistence type="predicted"/>
<organism evidence="1">
    <name type="scientific">bioreactor metagenome</name>
    <dbReference type="NCBI Taxonomy" id="1076179"/>
    <lineage>
        <taxon>unclassified sequences</taxon>
        <taxon>metagenomes</taxon>
        <taxon>ecological metagenomes</taxon>
    </lineage>
</organism>
<accession>A0A645I8S8</accession>
<dbReference type="EMBL" id="VSSQ01108720">
    <property type="protein sequence ID" value="MPN47316.1"/>
    <property type="molecule type" value="Genomic_DNA"/>
</dbReference>
<dbReference type="AlphaFoldDB" id="A0A645I8S8"/>
<gene>
    <name evidence="1" type="ORF">SDC9_194918</name>
</gene>
<sequence length="49" mass="5539">MIRTAVRTLVEWAEKGKPRDVTRIRFPAVYRPAGEIPAEMSLSCVLLPL</sequence>
<name>A0A645I8S8_9ZZZZ</name>
<comment type="caution">
    <text evidence="1">The sequence shown here is derived from an EMBL/GenBank/DDBJ whole genome shotgun (WGS) entry which is preliminary data.</text>
</comment>
<reference evidence="1" key="1">
    <citation type="submission" date="2019-08" db="EMBL/GenBank/DDBJ databases">
        <authorList>
            <person name="Kucharzyk K."/>
            <person name="Murdoch R.W."/>
            <person name="Higgins S."/>
            <person name="Loffler F."/>
        </authorList>
    </citation>
    <scope>NUCLEOTIDE SEQUENCE</scope>
</reference>
<evidence type="ECO:0000313" key="1">
    <source>
        <dbReference type="EMBL" id="MPN47316.1"/>
    </source>
</evidence>
<protein>
    <submittedName>
        <fullName evidence="1">Uncharacterized protein</fullName>
    </submittedName>
</protein>